<dbReference type="RefSeq" id="WP_052099446.1">
    <property type="nucleotide sequence ID" value="NZ_CAACYI010000001.1"/>
</dbReference>
<organism evidence="2 3">
    <name type="scientific">Urinicoccus massiliensis</name>
    <dbReference type="NCBI Taxonomy" id="1723382"/>
    <lineage>
        <taxon>Bacteria</taxon>
        <taxon>Bacillati</taxon>
        <taxon>Bacillota</taxon>
        <taxon>Tissierellia</taxon>
        <taxon>Tissierellales</taxon>
        <taxon>Peptoniphilaceae</taxon>
        <taxon>Urinicoccus</taxon>
    </lineage>
</organism>
<dbReference type="Proteomes" id="UP000377798">
    <property type="component" value="Unassembled WGS sequence"/>
</dbReference>
<feature type="transmembrane region" description="Helical" evidence="1">
    <location>
        <begin position="151"/>
        <end position="169"/>
    </location>
</feature>
<feature type="transmembrane region" description="Helical" evidence="1">
    <location>
        <begin position="77"/>
        <end position="96"/>
    </location>
</feature>
<reference evidence="2 3" key="1">
    <citation type="submission" date="2019-02" db="EMBL/GenBank/DDBJ databases">
        <authorList>
            <consortium name="Pathogen Informatics"/>
        </authorList>
    </citation>
    <scope>NUCLEOTIDE SEQUENCE [LARGE SCALE GENOMIC DNA]</scope>
    <source>
        <strain evidence="2 3">3012STDY7089603</strain>
    </source>
</reference>
<dbReference type="InterPro" id="IPR030949">
    <property type="entry name" value="ECF_S_folate_fam"/>
</dbReference>
<gene>
    <name evidence="2" type="primary">folT</name>
    <name evidence="2" type="ORF">NCTC13150_00272</name>
</gene>
<keyword evidence="1" id="KW-1133">Transmembrane helix</keyword>
<keyword evidence="1" id="KW-0472">Membrane</keyword>
<evidence type="ECO:0000256" key="1">
    <source>
        <dbReference type="SAM" id="Phobius"/>
    </source>
</evidence>
<evidence type="ECO:0000313" key="3">
    <source>
        <dbReference type="Proteomes" id="UP000377798"/>
    </source>
</evidence>
<dbReference type="AlphaFoldDB" id="A0A8H2M5M9"/>
<dbReference type="Pfam" id="PF07155">
    <property type="entry name" value="ECF-ribofla_trS"/>
    <property type="match status" value="1"/>
</dbReference>
<protein>
    <submittedName>
        <fullName evidence="2">Folate ECF transporter S component FolT</fullName>
    </submittedName>
</protein>
<proteinExistence type="predicted"/>
<accession>A0A8H2M5M9</accession>
<dbReference type="InterPro" id="IPR009825">
    <property type="entry name" value="ECF_substrate-spec-like"/>
</dbReference>
<keyword evidence="1" id="KW-0812">Transmembrane</keyword>
<dbReference type="GO" id="GO:0016020">
    <property type="term" value="C:membrane"/>
    <property type="evidence" value="ECO:0007669"/>
    <property type="project" value="InterPro"/>
</dbReference>
<dbReference type="EMBL" id="CAACYI010000001">
    <property type="protein sequence ID" value="VFB15768.1"/>
    <property type="molecule type" value="Genomic_DNA"/>
</dbReference>
<feature type="transmembrane region" description="Helical" evidence="1">
    <location>
        <begin position="108"/>
        <end position="130"/>
    </location>
</feature>
<name>A0A8H2M5M9_9FIRM</name>
<evidence type="ECO:0000313" key="2">
    <source>
        <dbReference type="EMBL" id="VFB15768.1"/>
    </source>
</evidence>
<comment type="caution">
    <text evidence="2">The sequence shown here is derived from an EMBL/GenBank/DDBJ whole genome shotgun (WGS) entry which is preliminary data.</text>
</comment>
<sequence length="176" mass="19081">MKSTSSKRTLFLVVMAFFVALQVVVARVVSLEIGNVFRINFAFLVSALCGALLGPIPAAVCGVLSDFLGFLIRPVGAYHPGFAFTAALVGLAYGYLLHKKRPISIPNIILAGLFQVVICNFLLNSAWIMSFTGNTYVQTLWTRLPVEGVQAIAKPLILALVLPLVVPIVEREVHLD</sequence>
<dbReference type="NCBIfam" id="TIGR04518">
    <property type="entry name" value="ECF_S_folT_fam"/>
    <property type="match status" value="1"/>
</dbReference>
<keyword evidence="3" id="KW-1185">Reference proteome</keyword>
<feature type="transmembrane region" description="Helical" evidence="1">
    <location>
        <begin position="42"/>
        <end position="65"/>
    </location>
</feature>
<dbReference type="Gene3D" id="1.10.1760.20">
    <property type="match status" value="1"/>
</dbReference>